<organism evidence="1 2">
    <name type="scientific">Batillaria attramentaria</name>
    <dbReference type="NCBI Taxonomy" id="370345"/>
    <lineage>
        <taxon>Eukaryota</taxon>
        <taxon>Metazoa</taxon>
        <taxon>Spiralia</taxon>
        <taxon>Lophotrochozoa</taxon>
        <taxon>Mollusca</taxon>
        <taxon>Gastropoda</taxon>
        <taxon>Caenogastropoda</taxon>
        <taxon>Sorbeoconcha</taxon>
        <taxon>Cerithioidea</taxon>
        <taxon>Batillariidae</taxon>
        <taxon>Batillaria</taxon>
    </lineage>
</organism>
<gene>
    <name evidence="1" type="ORF">BaRGS_00015324</name>
</gene>
<keyword evidence="2" id="KW-1185">Reference proteome</keyword>
<feature type="non-terminal residue" evidence="1">
    <location>
        <position position="1"/>
    </location>
</feature>
<evidence type="ECO:0000313" key="2">
    <source>
        <dbReference type="Proteomes" id="UP001519460"/>
    </source>
</evidence>
<name>A0ABD0L1P2_9CAEN</name>
<dbReference type="Proteomes" id="UP001519460">
    <property type="component" value="Unassembled WGS sequence"/>
</dbReference>
<reference evidence="1 2" key="1">
    <citation type="journal article" date="2023" name="Sci. Data">
        <title>Genome assembly of the Korean intertidal mud-creeper Batillaria attramentaria.</title>
        <authorList>
            <person name="Patra A.K."/>
            <person name="Ho P.T."/>
            <person name="Jun S."/>
            <person name="Lee S.J."/>
            <person name="Kim Y."/>
            <person name="Won Y.J."/>
        </authorList>
    </citation>
    <scope>NUCLEOTIDE SEQUENCE [LARGE SCALE GENOMIC DNA]</scope>
    <source>
        <strain evidence="1">Wonlab-2016</strain>
    </source>
</reference>
<dbReference type="EMBL" id="JACVVK020000093">
    <property type="protein sequence ID" value="KAK7493424.1"/>
    <property type="molecule type" value="Genomic_DNA"/>
</dbReference>
<dbReference type="AlphaFoldDB" id="A0ABD0L1P2"/>
<protein>
    <submittedName>
        <fullName evidence="1">Uncharacterized protein</fullName>
    </submittedName>
</protein>
<comment type="caution">
    <text evidence="1">The sequence shown here is derived from an EMBL/GenBank/DDBJ whole genome shotgun (WGS) entry which is preliminary data.</text>
</comment>
<sequence length="98" mass="10368">SLLLSVYNFSSNETSTLPSLELDQLRGERGLAEVLGVCNQGGTVGQSRAVVVDRVLANHASCGRHARFCRVAVGGSIGIRPLCSPGMCGVREFDPLTH</sequence>
<evidence type="ECO:0000313" key="1">
    <source>
        <dbReference type="EMBL" id="KAK7493424.1"/>
    </source>
</evidence>
<accession>A0ABD0L1P2</accession>
<proteinExistence type="predicted"/>